<dbReference type="AlphaFoldDB" id="A0A8H8U6G3"/>
<keyword evidence="2" id="KW-1185">Reference proteome</keyword>
<gene>
    <name evidence="1" type="primary">SEO1_0</name>
    <name evidence="1" type="ORF">LOCC1_G007090</name>
</gene>
<name>A0A8H8U6G3_9HELO</name>
<accession>A0A8H8U6G3</accession>
<proteinExistence type="predicted"/>
<evidence type="ECO:0000313" key="1">
    <source>
        <dbReference type="EMBL" id="TVY35887.1"/>
    </source>
</evidence>
<dbReference type="EMBL" id="QGMI01000908">
    <property type="protein sequence ID" value="TVY35887.1"/>
    <property type="molecule type" value="Genomic_DNA"/>
</dbReference>
<dbReference type="Proteomes" id="UP000443090">
    <property type="component" value="Unassembled WGS sequence"/>
</dbReference>
<evidence type="ECO:0000313" key="2">
    <source>
        <dbReference type="Proteomes" id="UP000443090"/>
    </source>
</evidence>
<dbReference type="OrthoDB" id="3639251at2759"/>
<sequence length="67" mass="8014">MHAKRQRSAWYHWYAESDSPDERKLIRKLDLLIVPYAFLGYWIKFIDQTNITNAYVSGLSRGAWLPR</sequence>
<protein>
    <submittedName>
        <fullName evidence="1">Putative transporter</fullName>
    </submittedName>
</protein>
<reference evidence="1 2" key="1">
    <citation type="submission" date="2018-05" db="EMBL/GenBank/DDBJ databases">
        <title>Genome sequencing and assembly of the regulated plant pathogen Lachnellula willkommii and related sister species for the development of diagnostic species identification markers.</title>
        <authorList>
            <person name="Giroux E."/>
            <person name="Bilodeau G."/>
        </authorList>
    </citation>
    <scope>NUCLEOTIDE SEQUENCE [LARGE SCALE GENOMIC DNA]</scope>
    <source>
        <strain evidence="1 2">CBS 160.35</strain>
    </source>
</reference>
<organism evidence="1 2">
    <name type="scientific">Lachnellula occidentalis</name>
    <dbReference type="NCBI Taxonomy" id="215460"/>
    <lineage>
        <taxon>Eukaryota</taxon>
        <taxon>Fungi</taxon>
        <taxon>Dikarya</taxon>
        <taxon>Ascomycota</taxon>
        <taxon>Pezizomycotina</taxon>
        <taxon>Leotiomycetes</taxon>
        <taxon>Helotiales</taxon>
        <taxon>Lachnaceae</taxon>
        <taxon>Lachnellula</taxon>
    </lineage>
</organism>
<comment type="caution">
    <text evidence="1">The sequence shown here is derived from an EMBL/GenBank/DDBJ whole genome shotgun (WGS) entry which is preliminary data.</text>
</comment>